<accession>A0AAV4NLH6</accession>
<evidence type="ECO:0000313" key="2">
    <source>
        <dbReference type="Proteomes" id="UP001054945"/>
    </source>
</evidence>
<gene>
    <name evidence="1" type="ORF">CEXT_235121</name>
</gene>
<comment type="caution">
    <text evidence="1">The sequence shown here is derived from an EMBL/GenBank/DDBJ whole genome shotgun (WGS) entry which is preliminary data.</text>
</comment>
<reference evidence="1 2" key="1">
    <citation type="submission" date="2021-06" db="EMBL/GenBank/DDBJ databases">
        <title>Caerostris extrusa draft genome.</title>
        <authorList>
            <person name="Kono N."/>
            <person name="Arakawa K."/>
        </authorList>
    </citation>
    <scope>NUCLEOTIDE SEQUENCE [LARGE SCALE GENOMIC DNA]</scope>
</reference>
<evidence type="ECO:0000313" key="1">
    <source>
        <dbReference type="EMBL" id="GIX85328.1"/>
    </source>
</evidence>
<keyword evidence="2" id="KW-1185">Reference proteome</keyword>
<protein>
    <submittedName>
        <fullName evidence="1">Uncharacterized protein</fullName>
    </submittedName>
</protein>
<name>A0AAV4NLH6_CAEEX</name>
<dbReference type="Proteomes" id="UP001054945">
    <property type="component" value="Unassembled WGS sequence"/>
</dbReference>
<dbReference type="EMBL" id="BPLR01021051">
    <property type="protein sequence ID" value="GIX85328.1"/>
    <property type="molecule type" value="Genomic_DNA"/>
</dbReference>
<dbReference type="AlphaFoldDB" id="A0AAV4NLH6"/>
<organism evidence="1 2">
    <name type="scientific">Caerostris extrusa</name>
    <name type="common">Bark spider</name>
    <name type="synonym">Caerostris bankana</name>
    <dbReference type="NCBI Taxonomy" id="172846"/>
    <lineage>
        <taxon>Eukaryota</taxon>
        <taxon>Metazoa</taxon>
        <taxon>Ecdysozoa</taxon>
        <taxon>Arthropoda</taxon>
        <taxon>Chelicerata</taxon>
        <taxon>Arachnida</taxon>
        <taxon>Araneae</taxon>
        <taxon>Araneomorphae</taxon>
        <taxon>Entelegynae</taxon>
        <taxon>Araneoidea</taxon>
        <taxon>Araneidae</taxon>
        <taxon>Caerostris</taxon>
    </lineage>
</organism>
<proteinExistence type="predicted"/>
<sequence length="135" mass="15214">MYNNPGDVCVGKEQLDFWRALKSYPPNSSHSRTFGPFLSASMICFVRFNTATSFRSPISKIKHKKKTVTDQGFVLPAWKDVTGCLLERVWTDQHYFQSKIPKPLTNSYSAGVVSVGRSLTSLRRLTAPLIGFSHQ</sequence>